<evidence type="ECO:0000313" key="3">
    <source>
        <dbReference type="Proteomes" id="UP000799770"/>
    </source>
</evidence>
<dbReference type="EMBL" id="ML977328">
    <property type="protein sequence ID" value="KAF2113293.1"/>
    <property type="molecule type" value="Genomic_DNA"/>
</dbReference>
<evidence type="ECO:0000313" key="2">
    <source>
        <dbReference type="EMBL" id="KAF2113293.1"/>
    </source>
</evidence>
<evidence type="ECO:0008006" key="4">
    <source>
        <dbReference type="Google" id="ProtNLM"/>
    </source>
</evidence>
<dbReference type="AlphaFoldDB" id="A0A6A5Z2S0"/>
<evidence type="ECO:0000256" key="1">
    <source>
        <dbReference type="SAM" id="SignalP"/>
    </source>
</evidence>
<keyword evidence="3" id="KW-1185">Reference proteome</keyword>
<reference evidence="2" key="1">
    <citation type="journal article" date="2020" name="Stud. Mycol.">
        <title>101 Dothideomycetes genomes: a test case for predicting lifestyles and emergence of pathogens.</title>
        <authorList>
            <person name="Haridas S."/>
            <person name="Albert R."/>
            <person name="Binder M."/>
            <person name="Bloem J."/>
            <person name="Labutti K."/>
            <person name="Salamov A."/>
            <person name="Andreopoulos B."/>
            <person name="Baker S."/>
            <person name="Barry K."/>
            <person name="Bills G."/>
            <person name="Bluhm B."/>
            <person name="Cannon C."/>
            <person name="Castanera R."/>
            <person name="Culley D."/>
            <person name="Daum C."/>
            <person name="Ezra D."/>
            <person name="Gonzalez J."/>
            <person name="Henrissat B."/>
            <person name="Kuo A."/>
            <person name="Liang C."/>
            <person name="Lipzen A."/>
            <person name="Lutzoni F."/>
            <person name="Magnuson J."/>
            <person name="Mondo S."/>
            <person name="Nolan M."/>
            <person name="Ohm R."/>
            <person name="Pangilinan J."/>
            <person name="Park H.-J."/>
            <person name="Ramirez L."/>
            <person name="Alfaro M."/>
            <person name="Sun H."/>
            <person name="Tritt A."/>
            <person name="Yoshinaga Y."/>
            <person name="Zwiers L.-H."/>
            <person name="Turgeon B."/>
            <person name="Goodwin S."/>
            <person name="Spatafora J."/>
            <person name="Crous P."/>
            <person name="Grigoriev I."/>
        </authorList>
    </citation>
    <scope>NUCLEOTIDE SEQUENCE</scope>
    <source>
        <strain evidence="2">CBS 627.86</strain>
    </source>
</reference>
<name>A0A6A5Z2S0_9PLEO</name>
<gene>
    <name evidence="2" type="ORF">BDV96DRAFT_120679</name>
</gene>
<protein>
    <recommendedName>
        <fullName evidence="4">Secreted protein</fullName>
    </recommendedName>
</protein>
<feature type="chain" id="PRO_5025515307" description="Secreted protein" evidence="1">
    <location>
        <begin position="19"/>
        <end position="116"/>
    </location>
</feature>
<sequence>MIFFVLLYALFIFLNVDRLRLRELRTSFTSQSYWTRSTSSMWSNSWTSMPSSPGLTTYVLRVMLDTTKYSPRLPKKHVCFHVLCRLRERYSTAESIVLTENQATSPLSHRQKVLIE</sequence>
<accession>A0A6A5Z2S0</accession>
<organism evidence="2 3">
    <name type="scientific">Lophiotrema nucula</name>
    <dbReference type="NCBI Taxonomy" id="690887"/>
    <lineage>
        <taxon>Eukaryota</taxon>
        <taxon>Fungi</taxon>
        <taxon>Dikarya</taxon>
        <taxon>Ascomycota</taxon>
        <taxon>Pezizomycotina</taxon>
        <taxon>Dothideomycetes</taxon>
        <taxon>Pleosporomycetidae</taxon>
        <taxon>Pleosporales</taxon>
        <taxon>Lophiotremataceae</taxon>
        <taxon>Lophiotrema</taxon>
    </lineage>
</organism>
<feature type="signal peptide" evidence="1">
    <location>
        <begin position="1"/>
        <end position="18"/>
    </location>
</feature>
<keyword evidence="1" id="KW-0732">Signal</keyword>
<proteinExistence type="predicted"/>
<dbReference type="Proteomes" id="UP000799770">
    <property type="component" value="Unassembled WGS sequence"/>
</dbReference>